<comment type="similarity">
    <text evidence="1 4">Belongs to the thiolase-like superfamily. Beta-ketoacyl-ACP synthases family.</text>
</comment>
<feature type="region of interest" description="Disordered" evidence="5">
    <location>
        <begin position="1"/>
        <end position="39"/>
    </location>
</feature>
<evidence type="ECO:0000256" key="2">
    <source>
        <dbReference type="ARBA" id="ARBA00022679"/>
    </source>
</evidence>
<reference evidence="7 8" key="1">
    <citation type="submission" date="2016-10" db="EMBL/GenBank/DDBJ databases">
        <authorList>
            <person name="de Groot N.N."/>
        </authorList>
    </citation>
    <scope>NUCLEOTIDE SEQUENCE [LARGE SCALE GENOMIC DNA]</scope>
    <source>
        <strain evidence="7 8">CGMCC 4.1859</strain>
    </source>
</reference>
<evidence type="ECO:0000256" key="5">
    <source>
        <dbReference type="SAM" id="MobiDB-lite"/>
    </source>
</evidence>
<dbReference type="Proteomes" id="UP000198614">
    <property type="component" value="Unassembled WGS sequence"/>
</dbReference>
<dbReference type="InterPro" id="IPR000794">
    <property type="entry name" value="Beta-ketoacyl_synthase"/>
</dbReference>
<dbReference type="InterPro" id="IPR020841">
    <property type="entry name" value="PKS_Beta-ketoAc_synthase_dom"/>
</dbReference>
<dbReference type="InterPro" id="IPR018201">
    <property type="entry name" value="Ketoacyl_synth_AS"/>
</dbReference>
<evidence type="ECO:0000259" key="6">
    <source>
        <dbReference type="PROSITE" id="PS52004"/>
    </source>
</evidence>
<feature type="domain" description="Ketosynthase family 3 (KS3)" evidence="6">
    <location>
        <begin position="202"/>
        <end position="614"/>
    </location>
</feature>
<dbReference type="AlphaFoldDB" id="A0A1G7GBI7"/>
<dbReference type="PROSITE" id="PS00606">
    <property type="entry name" value="KS3_1"/>
    <property type="match status" value="1"/>
</dbReference>
<feature type="compositionally biased region" description="Polar residues" evidence="5">
    <location>
        <begin position="17"/>
        <end position="28"/>
    </location>
</feature>
<dbReference type="SUPFAM" id="SSF53901">
    <property type="entry name" value="Thiolase-like"/>
    <property type="match status" value="2"/>
</dbReference>
<dbReference type="InterPro" id="IPR014031">
    <property type="entry name" value="Ketoacyl_synth_C"/>
</dbReference>
<dbReference type="PANTHER" id="PTHR11712">
    <property type="entry name" value="POLYKETIDE SYNTHASE-RELATED"/>
    <property type="match status" value="1"/>
</dbReference>
<dbReference type="PANTHER" id="PTHR11712:SF336">
    <property type="entry name" value="3-OXOACYL-[ACYL-CARRIER-PROTEIN] SYNTHASE, MITOCHONDRIAL"/>
    <property type="match status" value="1"/>
</dbReference>
<dbReference type="InterPro" id="IPR016039">
    <property type="entry name" value="Thiolase-like"/>
</dbReference>
<evidence type="ECO:0000256" key="3">
    <source>
        <dbReference type="ARBA" id="ARBA00023315"/>
    </source>
</evidence>
<dbReference type="Pfam" id="PF02801">
    <property type="entry name" value="Ketoacyl-synt_C"/>
    <property type="match status" value="1"/>
</dbReference>
<dbReference type="GO" id="GO:0006633">
    <property type="term" value="P:fatty acid biosynthetic process"/>
    <property type="evidence" value="ECO:0007669"/>
    <property type="project" value="InterPro"/>
</dbReference>
<dbReference type="CDD" id="cd00834">
    <property type="entry name" value="KAS_I_II"/>
    <property type="match status" value="1"/>
</dbReference>
<dbReference type="EMBL" id="FNAX01000004">
    <property type="protein sequence ID" value="SDE85467.1"/>
    <property type="molecule type" value="Genomic_DNA"/>
</dbReference>
<dbReference type="InterPro" id="IPR014030">
    <property type="entry name" value="Ketoacyl_synth_N"/>
</dbReference>
<evidence type="ECO:0000313" key="8">
    <source>
        <dbReference type="Proteomes" id="UP000198614"/>
    </source>
</evidence>
<dbReference type="Pfam" id="PF00109">
    <property type="entry name" value="ketoacyl-synt"/>
    <property type="match status" value="1"/>
</dbReference>
<dbReference type="Gene3D" id="3.40.47.10">
    <property type="match status" value="1"/>
</dbReference>
<proteinExistence type="inferred from homology"/>
<organism evidence="7 8">
    <name type="scientific">Streptomyces griseoaurantiacus</name>
    <dbReference type="NCBI Taxonomy" id="68213"/>
    <lineage>
        <taxon>Bacteria</taxon>
        <taxon>Bacillati</taxon>
        <taxon>Actinomycetota</taxon>
        <taxon>Actinomycetes</taxon>
        <taxon>Kitasatosporales</taxon>
        <taxon>Streptomycetaceae</taxon>
        <taxon>Streptomyces</taxon>
        <taxon>Streptomyces aurantiacus group</taxon>
    </lineage>
</organism>
<evidence type="ECO:0000256" key="1">
    <source>
        <dbReference type="ARBA" id="ARBA00008467"/>
    </source>
</evidence>
<dbReference type="SMART" id="SM00825">
    <property type="entry name" value="PKS_KS"/>
    <property type="match status" value="1"/>
</dbReference>
<keyword evidence="3" id="KW-0012">Acyltransferase</keyword>
<keyword evidence="2 4" id="KW-0808">Transferase</keyword>
<sequence length="616" mass="64496">MHDAPRRSFRTAASDGSPASPTTENAPETGSVPHVPYFRPHTVTGGEVVPGDLLALSERDVAEDRWFVVTHTVPESPETIRVTLRPPLGGTDREAPLSRSGEVTVACRRMDAGRIPVVTSSDLRAVEFRDGDRVTTLRAVDPRAEEETWVRRWDRWYRDLENRSEQPLSDEELRGLAEGAAHADRLVRHHPRPRRSAGTVVPRRVVVTGLGAITPLGLGVPALWQGLLDGRCGIGELQGEEFAGLPVRTAGTVPLDPATLLPRTRARRMNRAAQFAVLAAREAWRDAGFDEAGTVESGLDPERVGVSLGAILGDASVLVGGDRALREKGPRAVSPLTTPMCVPSQAASQVSLDLRITGEARTVTSACASGTEAIGQAVDRIRYGHVDAVLAGGAEAVVTPAIMASFASMRALSTHGLQEGTSPSRPFAKDRDGFVNGEGAGVLLLEAEEHARARGARIYCEAAGWGLSADAHHIAAPDPTGSGVALALRRALRDAGAHAVDVVHVNAHATGTVEGDLAEAGALRTVLGGSVPLTAVKGNVGHLQGAAGGVEAVVTALTLREGLIPPTVGCEVVDAAIEVDLVRGAPRELGGPGGVALSNSFGFGGHNAVLALRRWG</sequence>
<protein>
    <submittedName>
        <fullName evidence="7">3-oxoacyl-[acyl-carrier-protein] synthase II</fullName>
    </submittedName>
</protein>
<dbReference type="PROSITE" id="PS52004">
    <property type="entry name" value="KS3_2"/>
    <property type="match status" value="1"/>
</dbReference>
<name>A0A1G7GBI7_9ACTN</name>
<dbReference type="FunFam" id="3.40.47.10:FF:000018">
    <property type="entry name" value="3-oxoacyl-[acyl-carrier-protein] synthase 2"/>
    <property type="match status" value="1"/>
</dbReference>
<accession>A0A1G7GBI7</accession>
<evidence type="ECO:0000313" key="7">
    <source>
        <dbReference type="EMBL" id="SDE85467.1"/>
    </source>
</evidence>
<gene>
    <name evidence="7" type="ORF">SAMN05216260_104171</name>
</gene>
<dbReference type="GO" id="GO:0004315">
    <property type="term" value="F:3-oxoacyl-[acyl-carrier-protein] synthase activity"/>
    <property type="evidence" value="ECO:0007669"/>
    <property type="project" value="InterPro"/>
</dbReference>
<dbReference type="NCBIfam" id="NF005589">
    <property type="entry name" value="PRK07314.1"/>
    <property type="match status" value="1"/>
</dbReference>
<evidence type="ECO:0000256" key="4">
    <source>
        <dbReference type="RuleBase" id="RU003694"/>
    </source>
</evidence>
<dbReference type="GO" id="GO:0005829">
    <property type="term" value="C:cytosol"/>
    <property type="evidence" value="ECO:0007669"/>
    <property type="project" value="TreeGrafter"/>
</dbReference>